<evidence type="ECO:0000313" key="5">
    <source>
        <dbReference type="Proteomes" id="UP000625711"/>
    </source>
</evidence>
<dbReference type="AlphaFoldDB" id="A0A834HZH4"/>
<evidence type="ECO:0000259" key="2">
    <source>
        <dbReference type="Pfam" id="PF00501"/>
    </source>
</evidence>
<name>A0A834HZH4_RHYFE</name>
<dbReference type="InterPro" id="IPR025110">
    <property type="entry name" value="AMP-bd_C"/>
</dbReference>
<dbReference type="Pfam" id="PF00501">
    <property type="entry name" value="AMP-binding"/>
    <property type="match status" value="1"/>
</dbReference>
<dbReference type="EMBL" id="JAACXV010014117">
    <property type="protein sequence ID" value="KAF7270274.1"/>
    <property type="molecule type" value="Genomic_DNA"/>
</dbReference>
<dbReference type="InterPro" id="IPR045851">
    <property type="entry name" value="AMP-bd_C_sf"/>
</dbReference>
<organism evidence="4 5">
    <name type="scientific">Rhynchophorus ferrugineus</name>
    <name type="common">Red palm weevil</name>
    <name type="synonym">Curculio ferrugineus</name>
    <dbReference type="NCBI Taxonomy" id="354439"/>
    <lineage>
        <taxon>Eukaryota</taxon>
        <taxon>Metazoa</taxon>
        <taxon>Ecdysozoa</taxon>
        <taxon>Arthropoda</taxon>
        <taxon>Hexapoda</taxon>
        <taxon>Insecta</taxon>
        <taxon>Pterygota</taxon>
        <taxon>Neoptera</taxon>
        <taxon>Endopterygota</taxon>
        <taxon>Coleoptera</taxon>
        <taxon>Polyphaga</taxon>
        <taxon>Cucujiformia</taxon>
        <taxon>Curculionidae</taxon>
        <taxon>Dryophthorinae</taxon>
        <taxon>Rhynchophorus</taxon>
    </lineage>
</organism>
<dbReference type="InterPro" id="IPR042099">
    <property type="entry name" value="ANL_N_sf"/>
</dbReference>
<dbReference type="PANTHER" id="PTHR43201:SF8">
    <property type="entry name" value="ACYL-COA SYNTHETASE FAMILY MEMBER 3"/>
    <property type="match status" value="1"/>
</dbReference>
<proteinExistence type="inferred from homology"/>
<reference evidence="4" key="1">
    <citation type="submission" date="2020-08" db="EMBL/GenBank/DDBJ databases">
        <title>Genome sequencing and assembly of the red palm weevil Rhynchophorus ferrugineus.</title>
        <authorList>
            <person name="Dias G.B."/>
            <person name="Bergman C.M."/>
            <person name="Manee M."/>
        </authorList>
    </citation>
    <scope>NUCLEOTIDE SEQUENCE</scope>
    <source>
        <strain evidence="4">AA-2017</strain>
        <tissue evidence="4">Whole larva</tissue>
    </source>
</reference>
<feature type="domain" description="AMP-dependent synthetase/ligase" evidence="2">
    <location>
        <begin position="44"/>
        <end position="445"/>
    </location>
</feature>
<accession>A0A834HZH4</accession>
<dbReference type="SUPFAM" id="SSF56801">
    <property type="entry name" value="Acetyl-CoA synthetase-like"/>
    <property type="match status" value="1"/>
</dbReference>
<dbReference type="Proteomes" id="UP000625711">
    <property type="component" value="Unassembled WGS sequence"/>
</dbReference>
<dbReference type="PROSITE" id="PS00455">
    <property type="entry name" value="AMP_BINDING"/>
    <property type="match status" value="1"/>
</dbReference>
<keyword evidence="5" id="KW-1185">Reference proteome</keyword>
<feature type="domain" description="AMP-binding enzyme C-terminal" evidence="3">
    <location>
        <begin position="499"/>
        <end position="576"/>
    </location>
</feature>
<evidence type="ECO:0000256" key="1">
    <source>
        <dbReference type="ARBA" id="ARBA00006432"/>
    </source>
</evidence>
<dbReference type="InterPro" id="IPR000873">
    <property type="entry name" value="AMP-dep_synth/lig_dom"/>
</dbReference>
<evidence type="ECO:0000259" key="3">
    <source>
        <dbReference type="Pfam" id="PF13193"/>
    </source>
</evidence>
<dbReference type="Gene3D" id="3.30.300.30">
    <property type="match status" value="1"/>
</dbReference>
<dbReference type="Gene3D" id="3.40.50.12780">
    <property type="entry name" value="N-terminal domain of ligase-like"/>
    <property type="match status" value="1"/>
</dbReference>
<evidence type="ECO:0000313" key="4">
    <source>
        <dbReference type="EMBL" id="KAF7270274.1"/>
    </source>
</evidence>
<dbReference type="PANTHER" id="PTHR43201">
    <property type="entry name" value="ACYL-COA SYNTHETASE"/>
    <property type="match status" value="1"/>
</dbReference>
<dbReference type="InterPro" id="IPR020845">
    <property type="entry name" value="AMP-binding_CS"/>
</dbReference>
<dbReference type="CDD" id="cd05941">
    <property type="entry name" value="MCS"/>
    <property type="match status" value="1"/>
</dbReference>
<dbReference type="OrthoDB" id="2962993at2759"/>
<sequence>MFLRRSTFLRYSNVRFQQTQAKVVNNIKKQQNSPEELALGPVFKNARLFPEKIAIKDRIAAYTYGNIFMSAHELSKEITNLLEGKTNERVLFLCPNDIHYVITLWAIWMSGQIALPVSPLHPKSLLMYYANDSNSKLLITVPEYTDLMSRVATNTSTKLHVLDDRLKLNCTLMQASQPCDLEGGKDDDFYSKSDALILYTSGTTGNPKGAILSYKNLAAQTNSLIKAWHWTHEDTILHTLPLHHIHGIVNALLCPLHIGAKCIMLPKFNANTVWSYLLGVSTRPEDRRVSVFMGVPTMYSKLIDEYDRVFKEDTKMAEYIRNTLKTKVRLMVSGSAPLSEPLYQQWEEVSGHRLLERYGMTETGMTLSNLYDSDREPGYVGVPLPGVSVKLMEEVIDDKSLSKVLVECSNIDGTLVYNKNGQKDENGDDPIGELFVKGENVFLRYHERPDTTKREFTSDGWFRTGDMCQYDVDKKKFRILGRKSVDIIKSGGYKISALQVESSILGCPTVKDCAVLGLTDEKWGQRVVAVISPTSSGNESALVEELRLWASNKLPKYAIPKEWRFVDKIPKNAMGKVNKKELVQMVFSKR</sequence>
<comment type="similarity">
    <text evidence="1">Belongs to the ATP-dependent AMP-binding enzyme family.</text>
</comment>
<dbReference type="GO" id="GO:0006631">
    <property type="term" value="P:fatty acid metabolic process"/>
    <property type="evidence" value="ECO:0007669"/>
    <property type="project" value="TreeGrafter"/>
</dbReference>
<dbReference type="Pfam" id="PF13193">
    <property type="entry name" value="AMP-binding_C"/>
    <property type="match status" value="1"/>
</dbReference>
<gene>
    <name evidence="4" type="ORF">GWI33_016739</name>
</gene>
<comment type="caution">
    <text evidence="4">The sequence shown here is derived from an EMBL/GenBank/DDBJ whole genome shotgun (WGS) entry which is preliminary data.</text>
</comment>
<dbReference type="GO" id="GO:0031956">
    <property type="term" value="F:medium-chain fatty acid-CoA ligase activity"/>
    <property type="evidence" value="ECO:0007669"/>
    <property type="project" value="TreeGrafter"/>
</dbReference>
<protein>
    <submittedName>
        <fullName evidence="4">Uncharacterized protein</fullName>
    </submittedName>
</protein>